<reference evidence="1 2" key="1">
    <citation type="journal article" date="2019" name="Int. J. Syst. Evol. Microbiol.">
        <title>The Global Catalogue of Microorganisms (GCM) 10K type strain sequencing project: providing services to taxonomists for standard genome sequencing and annotation.</title>
        <authorList>
            <consortium name="The Broad Institute Genomics Platform"/>
            <consortium name="The Broad Institute Genome Sequencing Center for Infectious Disease"/>
            <person name="Wu L."/>
            <person name="Ma J."/>
        </authorList>
    </citation>
    <scope>NUCLEOTIDE SEQUENCE [LARGE SCALE GENOMIC DNA]</scope>
    <source>
        <strain evidence="1 2">JCM 16014</strain>
    </source>
</reference>
<dbReference type="RefSeq" id="WP_344670858.1">
    <property type="nucleotide sequence ID" value="NZ_BAAAQN010000068.1"/>
</dbReference>
<dbReference type="Proteomes" id="UP001500751">
    <property type="component" value="Unassembled WGS sequence"/>
</dbReference>
<gene>
    <name evidence="1" type="ORF">GCM10009839_79090</name>
</gene>
<organism evidence="1 2">
    <name type="scientific">Catenulispora yoronensis</name>
    <dbReference type="NCBI Taxonomy" id="450799"/>
    <lineage>
        <taxon>Bacteria</taxon>
        <taxon>Bacillati</taxon>
        <taxon>Actinomycetota</taxon>
        <taxon>Actinomycetes</taxon>
        <taxon>Catenulisporales</taxon>
        <taxon>Catenulisporaceae</taxon>
        <taxon>Catenulispora</taxon>
    </lineage>
</organism>
<comment type="caution">
    <text evidence="1">The sequence shown here is derived from an EMBL/GenBank/DDBJ whole genome shotgun (WGS) entry which is preliminary data.</text>
</comment>
<accession>A0ABN2VGH6</accession>
<evidence type="ECO:0000313" key="2">
    <source>
        <dbReference type="Proteomes" id="UP001500751"/>
    </source>
</evidence>
<name>A0ABN2VGH6_9ACTN</name>
<protein>
    <recommendedName>
        <fullName evidence="3">PE domain-containing protein</fullName>
    </recommendedName>
</protein>
<sequence>MASHEQLVIDLGGIQDWGNALSSVRSGIDQPVEFASCDDQLGTDAASNAVQNALVDFDTAWKEGRTVIDSYMSALSKMCDDTVAKIRAMDTSLAPAPHHRRDLM</sequence>
<evidence type="ECO:0000313" key="1">
    <source>
        <dbReference type="EMBL" id="GAA2057745.1"/>
    </source>
</evidence>
<evidence type="ECO:0008006" key="3">
    <source>
        <dbReference type="Google" id="ProtNLM"/>
    </source>
</evidence>
<dbReference type="EMBL" id="BAAAQN010000068">
    <property type="protein sequence ID" value="GAA2057745.1"/>
    <property type="molecule type" value="Genomic_DNA"/>
</dbReference>
<proteinExistence type="predicted"/>
<keyword evidence="2" id="KW-1185">Reference proteome</keyword>